<dbReference type="RefSeq" id="WP_185769646.1">
    <property type="nucleotide sequence ID" value="NZ_CP046883.1"/>
</dbReference>
<dbReference type="Gene3D" id="1.20.144.10">
    <property type="entry name" value="Phosphatidic acid phosphatase type 2/haloperoxidase"/>
    <property type="match status" value="1"/>
</dbReference>
<evidence type="ECO:0000256" key="5">
    <source>
        <dbReference type="ARBA" id="ARBA00022989"/>
    </source>
</evidence>
<gene>
    <name evidence="7" type="ORF">GP473_00590</name>
</gene>
<proteinExistence type="predicted"/>
<dbReference type="GO" id="GO:0005886">
    <property type="term" value="C:plasma membrane"/>
    <property type="evidence" value="ECO:0007669"/>
    <property type="project" value="UniProtKB-SubCell"/>
</dbReference>
<dbReference type="SUPFAM" id="SSF48317">
    <property type="entry name" value="Acid phosphatase/Vanadium-dependent haloperoxidase"/>
    <property type="match status" value="1"/>
</dbReference>
<evidence type="ECO:0000256" key="3">
    <source>
        <dbReference type="ARBA" id="ARBA00022692"/>
    </source>
</evidence>
<dbReference type="EMBL" id="CP046883">
    <property type="protein sequence ID" value="QNH95394.1"/>
    <property type="molecule type" value="Genomic_DNA"/>
</dbReference>
<dbReference type="AlphaFoldDB" id="A0A7G7YLM4"/>
<reference evidence="7 8" key="1">
    <citation type="submission" date="2019-12" db="EMBL/GenBank/DDBJ databases">
        <title>Corynebacterium sp. nov., isolated from feces of the Anser Albifrons in China.</title>
        <authorList>
            <person name="Liu Q."/>
        </authorList>
    </citation>
    <scope>NUCLEOTIDE SEQUENCE [LARGE SCALE GENOMIC DNA]</scope>
    <source>
        <strain evidence="7 8">23H37-10</strain>
    </source>
</reference>
<dbReference type="CDD" id="cd01610">
    <property type="entry name" value="PAP2_like"/>
    <property type="match status" value="1"/>
</dbReference>
<name>A0A7G7YLM4_9CORY</name>
<protein>
    <submittedName>
        <fullName evidence="7">Phosphatase PAP2 family protein</fullName>
    </submittedName>
</protein>
<organism evidence="7 8">
    <name type="scientific">Corynebacterium anserum</name>
    <dbReference type="NCBI Taxonomy" id="2684406"/>
    <lineage>
        <taxon>Bacteria</taxon>
        <taxon>Bacillati</taxon>
        <taxon>Actinomycetota</taxon>
        <taxon>Actinomycetes</taxon>
        <taxon>Mycobacteriales</taxon>
        <taxon>Corynebacteriaceae</taxon>
        <taxon>Corynebacterium</taxon>
    </lineage>
</organism>
<dbReference type="InterPro" id="IPR000326">
    <property type="entry name" value="PAP2/HPO"/>
</dbReference>
<comment type="subcellular location">
    <subcellularLocation>
        <location evidence="1">Cell membrane</location>
        <topology evidence="1">Multi-pass membrane protein</topology>
    </subcellularLocation>
</comment>
<keyword evidence="4" id="KW-0378">Hydrolase</keyword>
<dbReference type="Pfam" id="PF01569">
    <property type="entry name" value="PAP2"/>
    <property type="match status" value="1"/>
</dbReference>
<dbReference type="PANTHER" id="PTHR14969:SF62">
    <property type="entry name" value="DECAPRENYLPHOSPHORYL-5-PHOSPHORIBOSE PHOSPHATASE RV3807C-RELATED"/>
    <property type="match status" value="1"/>
</dbReference>
<keyword evidence="6" id="KW-0472">Membrane</keyword>
<sequence>MSAQIKGDPFGESRVLVSLQDVLFDIPGALTTARGMSHFGEHALGWFALSGLGYAVEKNPDRRPEWVAMGVSAFVAHAASVVIKRVIRRPRPHASDIKIGVGTPSRLSFPSSHATSSTAALVSLSDITGRKMPLLGVPAMALSRMVLGVHYPTDVVSGSLIGFATAKIVRHFGVKKK</sequence>
<evidence type="ECO:0000313" key="8">
    <source>
        <dbReference type="Proteomes" id="UP000515275"/>
    </source>
</evidence>
<evidence type="ECO:0000313" key="7">
    <source>
        <dbReference type="EMBL" id="QNH95394.1"/>
    </source>
</evidence>
<dbReference type="InterPro" id="IPR036938">
    <property type="entry name" value="PAP2/HPO_sf"/>
</dbReference>
<keyword evidence="8" id="KW-1185">Reference proteome</keyword>
<dbReference type="KEGG" id="cans:GP473_00590"/>
<evidence type="ECO:0000256" key="1">
    <source>
        <dbReference type="ARBA" id="ARBA00004651"/>
    </source>
</evidence>
<evidence type="ECO:0000256" key="4">
    <source>
        <dbReference type="ARBA" id="ARBA00022801"/>
    </source>
</evidence>
<evidence type="ECO:0000256" key="6">
    <source>
        <dbReference type="ARBA" id="ARBA00023136"/>
    </source>
</evidence>
<dbReference type="SMART" id="SM00014">
    <property type="entry name" value="acidPPc"/>
    <property type="match status" value="1"/>
</dbReference>
<dbReference type="GO" id="GO:0016787">
    <property type="term" value="F:hydrolase activity"/>
    <property type="evidence" value="ECO:0007669"/>
    <property type="project" value="UniProtKB-KW"/>
</dbReference>
<accession>A0A7G7YLM4</accession>
<dbReference type="PANTHER" id="PTHR14969">
    <property type="entry name" value="SPHINGOSINE-1-PHOSPHATE PHOSPHOHYDROLASE"/>
    <property type="match status" value="1"/>
</dbReference>
<dbReference type="Proteomes" id="UP000515275">
    <property type="component" value="Chromosome"/>
</dbReference>
<evidence type="ECO:0000256" key="2">
    <source>
        <dbReference type="ARBA" id="ARBA00022475"/>
    </source>
</evidence>
<keyword evidence="3" id="KW-0812">Transmembrane</keyword>
<keyword evidence="5" id="KW-1133">Transmembrane helix</keyword>
<keyword evidence="2" id="KW-1003">Cell membrane</keyword>